<feature type="transmembrane region" description="Helical" evidence="1">
    <location>
        <begin position="305"/>
        <end position="327"/>
    </location>
</feature>
<feature type="transmembrane region" description="Helical" evidence="1">
    <location>
        <begin position="12"/>
        <end position="29"/>
    </location>
</feature>
<sequence length="567" mass="62585">MPVERLKQNRDMLMVAGILAVLATIADMFRDTVGFSCNPIYLVHVLGYIAFFCAAFMLGDYLIDRFLVGRKGAVDVPRQDHAGWFDSLCDMAFSGIPKTYAFGGIIKLGAIIYACWAPLLVLLFPGVIWWDTRQQLLQYNGLPNALSEGAVTDHHPILDTYLYGWFTDLGRMLGSVDAGVYAFCLVQAFLTACALACCLVLVRRMGGGRGVCLALLALLCLYWHLPIYASAVAKDSTSLPFFLLFSVASIEVMRSKRQLLRAPGFLAVYVALLLLVSLTRKTGLILVLIVLVVVFFKVTDRRGRVVVAAMAVGASLFMTVLMPRAVLPALGCEPGGKQEVYGLMFQQSALLMRDHGDELPEWQRQEIERAIGEDGKNNYTWFLTDSVKDPTFGKADELDFAAYFGAWAAGFLQHPLCYLKAYLGVQIGWYAMPVAGSEALSPYVTPVDGHNVSHVFPRSRDLGLSWSDATLGRSVESLVAWFQSTPVGMLVGAKAFWSTWGMAFLLLEIKRRAPQKLYLMAPLVAANLVLWISPTSYTTESMRYLLPLLFWLPVSAAMTFASVASTE</sequence>
<dbReference type="AlphaFoldDB" id="A0A6L8RGI6"/>
<reference evidence="2 3" key="1">
    <citation type="journal article" date="2019" name="Nat. Med.">
        <title>A library of human gut bacterial isolates paired with longitudinal multiomics data enables mechanistic microbiome research.</title>
        <authorList>
            <person name="Poyet M."/>
            <person name="Groussin M."/>
            <person name="Gibbons S.M."/>
            <person name="Avila-Pacheco J."/>
            <person name="Jiang X."/>
            <person name="Kearney S.M."/>
            <person name="Perrotta A.R."/>
            <person name="Berdy B."/>
            <person name="Zhao S."/>
            <person name="Lieberman T.D."/>
            <person name="Swanson P.K."/>
            <person name="Smith M."/>
            <person name="Roesemann S."/>
            <person name="Alexander J.E."/>
            <person name="Rich S.A."/>
            <person name="Livny J."/>
            <person name="Vlamakis H."/>
            <person name="Clish C."/>
            <person name="Bullock K."/>
            <person name="Deik A."/>
            <person name="Scott J."/>
            <person name="Pierce K.A."/>
            <person name="Xavier R.J."/>
            <person name="Alm E.J."/>
        </authorList>
    </citation>
    <scope>NUCLEOTIDE SEQUENCE [LARGE SCALE GENOMIC DNA]</scope>
    <source>
        <strain evidence="2 3">BIOML-A10</strain>
    </source>
</reference>
<comment type="caution">
    <text evidence="2">The sequence shown here is derived from an EMBL/GenBank/DDBJ whole genome shotgun (WGS) entry which is preliminary data.</text>
</comment>
<keyword evidence="1" id="KW-0472">Membrane</keyword>
<feature type="transmembrane region" description="Helical" evidence="1">
    <location>
        <begin position="41"/>
        <end position="63"/>
    </location>
</feature>
<protein>
    <recommendedName>
        <fullName evidence="4">Glycosyltransferase RgtA/B/C/D-like domain-containing protein</fullName>
    </recommendedName>
</protein>
<dbReference type="EMBL" id="WWTB01000001">
    <property type="protein sequence ID" value="MZJ84879.1"/>
    <property type="molecule type" value="Genomic_DNA"/>
</dbReference>
<dbReference type="InterPro" id="IPR046062">
    <property type="entry name" value="DUF6020"/>
</dbReference>
<evidence type="ECO:0000313" key="2">
    <source>
        <dbReference type="EMBL" id="MZJ84879.1"/>
    </source>
</evidence>
<feature type="transmembrane region" description="Helical" evidence="1">
    <location>
        <begin position="108"/>
        <end position="130"/>
    </location>
</feature>
<evidence type="ECO:0008006" key="4">
    <source>
        <dbReference type="Google" id="ProtNLM"/>
    </source>
</evidence>
<name>A0A6L8RGI6_9ACTN</name>
<feature type="transmembrane region" description="Helical" evidence="1">
    <location>
        <begin position="260"/>
        <end position="276"/>
    </location>
</feature>
<evidence type="ECO:0000313" key="3">
    <source>
        <dbReference type="Proteomes" id="UP000481598"/>
    </source>
</evidence>
<feature type="transmembrane region" description="Helical" evidence="1">
    <location>
        <begin position="519"/>
        <end position="538"/>
    </location>
</feature>
<feature type="transmembrane region" description="Helical" evidence="1">
    <location>
        <begin position="544"/>
        <end position="564"/>
    </location>
</feature>
<feature type="transmembrane region" description="Helical" evidence="1">
    <location>
        <begin position="178"/>
        <end position="202"/>
    </location>
</feature>
<dbReference type="Pfam" id="PF19484">
    <property type="entry name" value="DUF6020"/>
    <property type="match status" value="1"/>
</dbReference>
<dbReference type="Proteomes" id="UP000481598">
    <property type="component" value="Unassembled WGS sequence"/>
</dbReference>
<dbReference type="RefSeq" id="WP_161155338.1">
    <property type="nucleotide sequence ID" value="NZ_WWSY01000003.1"/>
</dbReference>
<keyword evidence="1" id="KW-0812">Transmembrane</keyword>
<gene>
    <name evidence="2" type="ORF">GT635_00110</name>
</gene>
<feature type="transmembrane region" description="Helical" evidence="1">
    <location>
        <begin position="211"/>
        <end position="231"/>
    </location>
</feature>
<keyword evidence="1" id="KW-1133">Transmembrane helix</keyword>
<accession>A0A6L8RGI6</accession>
<proteinExistence type="predicted"/>
<evidence type="ECO:0000256" key="1">
    <source>
        <dbReference type="SAM" id="Phobius"/>
    </source>
</evidence>
<organism evidence="2 3">
    <name type="scientific">Collinsella aerofaciens</name>
    <dbReference type="NCBI Taxonomy" id="74426"/>
    <lineage>
        <taxon>Bacteria</taxon>
        <taxon>Bacillati</taxon>
        <taxon>Actinomycetota</taxon>
        <taxon>Coriobacteriia</taxon>
        <taxon>Coriobacteriales</taxon>
        <taxon>Coriobacteriaceae</taxon>
        <taxon>Collinsella</taxon>
    </lineage>
</organism>